<feature type="compositionally biased region" description="Polar residues" evidence="7">
    <location>
        <begin position="386"/>
        <end position="417"/>
    </location>
</feature>
<comment type="similarity">
    <text evidence="6">Belongs to the MEF2 family.</text>
</comment>
<evidence type="ECO:0000256" key="7">
    <source>
        <dbReference type="SAM" id="MobiDB-lite"/>
    </source>
</evidence>
<keyword evidence="3" id="KW-0238">DNA-binding</keyword>
<evidence type="ECO:0000259" key="8">
    <source>
        <dbReference type="PROSITE" id="PS50066"/>
    </source>
</evidence>
<dbReference type="GO" id="GO:0000978">
    <property type="term" value="F:RNA polymerase II cis-regulatory region sequence-specific DNA binding"/>
    <property type="evidence" value="ECO:0007669"/>
    <property type="project" value="TreeGrafter"/>
</dbReference>
<dbReference type="GO" id="GO:0000981">
    <property type="term" value="F:DNA-binding transcription factor activity, RNA polymerase II-specific"/>
    <property type="evidence" value="ECO:0007669"/>
    <property type="project" value="TreeGrafter"/>
</dbReference>
<keyword evidence="2" id="KW-0805">Transcription regulation</keyword>
<keyword evidence="5" id="KW-0539">Nucleus</keyword>
<feature type="compositionally biased region" description="Basic and acidic residues" evidence="7">
    <location>
        <begin position="444"/>
        <end position="466"/>
    </location>
</feature>
<dbReference type="STRING" id="101127.A0A1X2G548"/>
<dbReference type="GO" id="GO:0045944">
    <property type="term" value="P:positive regulation of transcription by RNA polymerase II"/>
    <property type="evidence" value="ECO:0007669"/>
    <property type="project" value="InterPro"/>
</dbReference>
<evidence type="ECO:0000313" key="10">
    <source>
        <dbReference type="Proteomes" id="UP000242146"/>
    </source>
</evidence>
<dbReference type="GO" id="GO:0046983">
    <property type="term" value="F:protein dimerization activity"/>
    <property type="evidence" value="ECO:0007669"/>
    <property type="project" value="InterPro"/>
</dbReference>
<sequence length="472" mass="51982">MGRKKIKIQTIEDDRNRQVTFLKRKQGLMKKAYELSVLCDCEVALIIFNNNGKLVQYASTEIDKILMKYTEYNEPHESKSNHDFANTNDNDDKGDEDGSISDHATSSYPAKPLNHHDSSSMIHAPPQPPQPPSYPPHMQQQHPMYYQGGNGSPMRYPMPQPLPSSHHPGLPSSGYDVYSMPQHHPQNPPQQSMYMLHQGVGTTPSNTSTAMPYHPTTHSLPPPHMHTHPSVPLPTNAPVNHNNYTPSPPPTYQPSPGPHSRQPSAHSPFPAPMVSSMTPGSSPTGSPAKKQPPKLRVQIPESNDHRASPPPPQPVDKPEHKRSLSNTSAPSANDKDPQRSPHDVSLPPPTIASHPPSHPPAQPASHTDDHPAGPPSAGPPSALPSQFAQNLPSPSTFYPDFFQQSELPSPLNFSATPTVGHAFNWPPPSKDYKPSPLAKLGTDSLKRSQDEKEDIKLDEHKLEDPHKKQKKY</sequence>
<keyword evidence="10" id="KW-1185">Reference proteome</keyword>
<dbReference type="InterPro" id="IPR033896">
    <property type="entry name" value="MEF2-like_N"/>
</dbReference>
<dbReference type="InterPro" id="IPR002100">
    <property type="entry name" value="TF_MADSbox"/>
</dbReference>
<dbReference type="PANTHER" id="PTHR11945:SF23">
    <property type="entry name" value="MYOCYTE-SPECIFIC ENHANCER FACTOR 2D"/>
    <property type="match status" value="1"/>
</dbReference>
<feature type="compositionally biased region" description="Low complexity" evidence="7">
    <location>
        <begin position="163"/>
        <end position="174"/>
    </location>
</feature>
<feature type="compositionally biased region" description="Pro residues" evidence="7">
    <location>
        <begin position="125"/>
        <end position="135"/>
    </location>
</feature>
<dbReference type="PROSITE" id="PS00350">
    <property type="entry name" value="MADS_BOX_1"/>
    <property type="match status" value="1"/>
</dbReference>
<dbReference type="GO" id="GO:0030154">
    <property type="term" value="P:cell differentiation"/>
    <property type="evidence" value="ECO:0007669"/>
    <property type="project" value="TreeGrafter"/>
</dbReference>
<accession>A0A1X2G548</accession>
<evidence type="ECO:0000256" key="5">
    <source>
        <dbReference type="ARBA" id="ARBA00023242"/>
    </source>
</evidence>
<comment type="subcellular location">
    <subcellularLocation>
        <location evidence="1">Nucleus</location>
    </subcellularLocation>
</comment>
<feature type="compositionally biased region" description="Basic and acidic residues" evidence="7">
    <location>
        <begin position="333"/>
        <end position="342"/>
    </location>
</feature>
<evidence type="ECO:0000256" key="3">
    <source>
        <dbReference type="ARBA" id="ARBA00023125"/>
    </source>
</evidence>
<evidence type="ECO:0000256" key="6">
    <source>
        <dbReference type="ARBA" id="ARBA00025805"/>
    </source>
</evidence>
<dbReference type="AlphaFoldDB" id="A0A1X2G548"/>
<dbReference type="SMART" id="SM00432">
    <property type="entry name" value="MADS"/>
    <property type="match status" value="1"/>
</dbReference>
<feature type="compositionally biased region" description="Polar residues" evidence="7">
    <location>
        <begin position="200"/>
        <end position="210"/>
    </location>
</feature>
<dbReference type="PROSITE" id="PS50066">
    <property type="entry name" value="MADS_BOX_2"/>
    <property type="match status" value="1"/>
</dbReference>
<reference evidence="9 10" key="1">
    <citation type="submission" date="2016-07" db="EMBL/GenBank/DDBJ databases">
        <title>Pervasive Adenine N6-methylation of Active Genes in Fungi.</title>
        <authorList>
            <consortium name="DOE Joint Genome Institute"/>
            <person name="Mondo S.J."/>
            <person name="Dannebaum R.O."/>
            <person name="Kuo R.C."/>
            <person name="Labutti K."/>
            <person name="Haridas S."/>
            <person name="Kuo A."/>
            <person name="Salamov A."/>
            <person name="Ahrendt S.R."/>
            <person name="Lipzen A."/>
            <person name="Sullivan W."/>
            <person name="Andreopoulos W.B."/>
            <person name="Clum A."/>
            <person name="Lindquist E."/>
            <person name="Daum C."/>
            <person name="Ramamoorthy G.K."/>
            <person name="Gryganskyi A."/>
            <person name="Culley D."/>
            <person name="Magnuson J.K."/>
            <person name="James T.Y."/>
            <person name="O'Malley M.A."/>
            <person name="Stajich J.E."/>
            <person name="Spatafora J.W."/>
            <person name="Visel A."/>
            <person name="Grigoriev I.V."/>
        </authorList>
    </citation>
    <scope>NUCLEOTIDE SEQUENCE [LARGE SCALE GENOMIC DNA]</scope>
    <source>
        <strain evidence="9 10">NRRL 3301</strain>
    </source>
</reference>
<feature type="compositionally biased region" description="Low complexity" evidence="7">
    <location>
        <begin position="181"/>
        <end position="191"/>
    </location>
</feature>
<feature type="compositionally biased region" description="Pro residues" evidence="7">
    <location>
        <begin position="372"/>
        <end position="382"/>
    </location>
</feature>
<keyword evidence="4" id="KW-0804">Transcription</keyword>
<feature type="domain" description="MADS-box" evidence="8">
    <location>
        <begin position="1"/>
        <end position="61"/>
    </location>
</feature>
<dbReference type="OrthoDB" id="1898716at2759"/>
<dbReference type="GO" id="GO:0005634">
    <property type="term" value="C:nucleus"/>
    <property type="evidence" value="ECO:0007669"/>
    <property type="project" value="UniProtKB-SubCell"/>
</dbReference>
<dbReference type="EMBL" id="MCGT01000049">
    <property type="protein sequence ID" value="ORX44257.1"/>
    <property type="molecule type" value="Genomic_DNA"/>
</dbReference>
<comment type="caution">
    <text evidence="9">The sequence shown here is derived from an EMBL/GenBank/DDBJ whole genome shotgun (WGS) entry which is preliminary data.</text>
</comment>
<dbReference type="PRINTS" id="PR00404">
    <property type="entry name" value="MADSDOMAIN"/>
</dbReference>
<feature type="compositionally biased region" description="Low complexity" evidence="7">
    <location>
        <begin position="272"/>
        <end position="287"/>
    </location>
</feature>
<dbReference type="SUPFAM" id="SSF55455">
    <property type="entry name" value="SRF-like"/>
    <property type="match status" value="1"/>
</dbReference>
<dbReference type="Pfam" id="PF00319">
    <property type="entry name" value="SRF-TF"/>
    <property type="match status" value="1"/>
</dbReference>
<evidence type="ECO:0000313" key="9">
    <source>
        <dbReference type="EMBL" id="ORX44257.1"/>
    </source>
</evidence>
<feature type="compositionally biased region" description="Low complexity" evidence="7">
    <location>
        <begin position="136"/>
        <end position="147"/>
    </location>
</feature>
<dbReference type="Gene3D" id="3.40.1810.10">
    <property type="entry name" value="Transcription factor, MADS-box"/>
    <property type="match status" value="1"/>
</dbReference>
<gene>
    <name evidence="9" type="ORF">DM01DRAFT_1340445</name>
</gene>
<feature type="region of interest" description="Disordered" evidence="7">
    <location>
        <begin position="75"/>
        <end position="472"/>
    </location>
</feature>
<dbReference type="Proteomes" id="UP000242146">
    <property type="component" value="Unassembled WGS sequence"/>
</dbReference>
<dbReference type="CDD" id="cd00265">
    <property type="entry name" value="MADS_MEF2_like"/>
    <property type="match status" value="1"/>
</dbReference>
<evidence type="ECO:0000256" key="4">
    <source>
        <dbReference type="ARBA" id="ARBA00023163"/>
    </source>
</evidence>
<feature type="compositionally biased region" description="Pro residues" evidence="7">
    <location>
        <begin position="346"/>
        <end position="362"/>
    </location>
</feature>
<dbReference type="PANTHER" id="PTHR11945">
    <property type="entry name" value="MADS BOX PROTEIN"/>
    <property type="match status" value="1"/>
</dbReference>
<evidence type="ECO:0000256" key="1">
    <source>
        <dbReference type="ARBA" id="ARBA00004123"/>
    </source>
</evidence>
<protein>
    <recommendedName>
        <fullName evidence="8">MADS-box domain-containing protein</fullName>
    </recommendedName>
</protein>
<proteinExistence type="inferred from homology"/>
<evidence type="ECO:0000256" key="2">
    <source>
        <dbReference type="ARBA" id="ARBA00023015"/>
    </source>
</evidence>
<dbReference type="InterPro" id="IPR036879">
    <property type="entry name" value="TF_MADSbox_sf"/>
</dbReference>
<organism evidence="9 10">
    <name type="scientific">Hesseltinella vesiculosa</name>
    <dbReference type="NCBI Taxonomy" id="101127"/>
    <lineage>
        <taxon>Eukaryota</taxon>
        <taxon>Fungi</taxon>
        <taxon>Fungi incertae sedis</taxon>
        <taxon>Mucoromycota</taxon>
        <taxon>Mucoromycotina</taxon>
        <taxon>Mucoromycetes</taxon>
        <taxon>Mucorales</taxon>
        <taxon>Cunninghamellaceae</taxon>
        <taxon>Hesseltinella</taxon>
    </lineage>
</organism>
<name>A0A1X2G548_9FUNG</name>
<feature type="compositionally biased region" description="Pro residues" evidence="7">
    <location>
        <begin position="246"/>
        <end position="257"/>
    </location>
</feature>